<dbReference type="RefSeq" id="WP_086965939.1">
    <property type="nucleotide sequence ID" value="NZ_FCOJ02000004.1"/>
</dbReference>
<dbReference type="EMBL" id="FCOJ02000004">
    <property type="protein sequence ID" value="SAK46541.1"/>
    <property type="molecule type" value="Genomic_DNA"/>
</dbReference>
<protein>
    <submittedName>
        <fullName evidence="2">Uncharacterized protein</fullName>
    </submittedName>
</protein>
<keyword evidence="3" id="KW-1185">Reference proteome</keyword>
<feature type="compositionally biased region" description="Polar residues" evidence="1">
    <location>
        <begin position="1"/>
        <end position="19"/>
    </location>
</feature>
<name>A0A157ZM32_9BURK</name>
<evidence type="ECO:0000313" key="3">
    <source>
        <dbReference type="Proteomes" id="UP000054596"/>
    </source>
</evidence>
<dbReference type="AlphaFoldDB" id="A0A157ZM32"/>
<evidence type="ECO:0000313" key="2">
    <source>
        <dbReference type="EMBL" id="SAK46541.1"/>
    </source>
</evidence>
<organism evidence="2 3">
    <name type="scientific">Caballeronia glebae</name>
    <dbReference type="NCBI Taxonomy" id="1777143"/>
    <lineage>
        <taxon>Bacteria</taxon>
        <taxon>Pseudomonadati</taxon>
        <taxon>Pseudomonadota</taxon>
        <taxon>Betaproteobacteria</taxon>
        <taxon>Burkholderiales</taxon>
        <taxon>Burkholderiaceae</taxon>
        <taxon>Caballeronia</taxon>
    </lineage>
</organism>
<dbReference type="STRING" id="1777143.AWB82_00902"/>
<feature type="region of interest" description="Disordered" evidence="1">
    <location>
        <begin position="1"/>
        <end position="60"/>
    </location>
</feature>
<feature type="compositionally biased region" description="Low complexity" evidence="1">
    <location>
        <begin position="27"/>
        <end position="54"/>
    </location>
</feature>
<evidence type="ECO:0000256" key="1">
    <source>
        <dbReference type="SAM" id="MobiDB-lite"/>
    </source>
</evidence>
<dbReference type="Proteomes" id="UP000054596">
    <property type="component" value="Unassembled WGS sequence"/>
</dbReference>
<gene>
    <name evidence="2" type="ORF">AWB82_00902</name>
</gene>
<proteinExistence type="predicted"/>
<sequence>MSGNQKQTGDKPSTPNQTDPSHKQHGQQEWSPGQPQQDQQTGQQQQNQPLPQHKGGQRQP</sequence>
<accession>A0A157ZM32</accession>
<reference evidence="2" key="1">
    <citation type="submission" date="2016-01" db="EMBL/GenBank/DDBJ databases">
        <authorList>
            <person name="Peeters C."/>
        </authorList>
    </citation>
    <scope>NUCLEOTIDE SEQUENCE [LARGE SCALE GENOMIC DNA]</scope>
    <source>
        <strain evidence="2">LMG 29325</strain>
    </source>
</reference>
<comment type="caution">
    <text evidence="2">The sequence shown here is derived from an EMBL/GenBank/DDBJ whole genome shotgun (WGS) entry which is preliminary data.</text>
</comment>